<feature type="binding site" evidence="15">
    <location>
        <position position="162"/>
    </location>
    <ligand>
        <name>NADP(+)</name>
        <dbReference type="ChEBI" id="CHEBI:58349"/>
    </ligand>
</feature>
<sequence length="385" mass="42372">MSRLQPRDVTFMRHALDLAMQGRGYVEPNPMVGAVIVRDNSVVGSGYHQKYGDAHAEVEAIKDAHEKGVDVKGLTMYVNLEPCCHHGKQGPCADAVIEAGLGRVVVAMEDPYEEVSGAGIEKLVKAGIEVTVGVCEEQALKLNEAFVKRVESGLPWVMCKWAQTVDGKTATTTGDSKWISCDRSREIVHRIRGRFDGVMVGVRTVEMDDPVLTARGVVVKRVARRIVIDPNLRLPLNCKLLKEDGPEVLIAACGKVAGEERERVKDIESFGAKVVPVTRREDGRLDMCAFMRLLVKDYGMTNILCEGGANLTGSLFADELVDQVLVFVSPRIAGDQDAMSAVHGHNLHHICDTHQLQLDNVKQIMDDVLIDYRVIHPNGPEHRVL</sequence>
<evidence type="ECO:0000259" key="17">
    <source>
        <dbReference type="PROSITE" id="PS51747"/>
    </source>
</evidence>
<proteinExistence type="inferred from homology"/>
<keyword evidence="19" id="KW-1185">Reference proteome</keyword>
<feature type="binding site" evidence="15">
    <location>
        <position position="208"/>
    </location>
    <ligand>
        <name>NADP(+)</name>
        <dbReference type="ChEBI" id="CHEBI:58349"/>
    </ligand>
</feature>
<reference evidence="18 19" key="1">
    <citation type="submission" date="2019-02" db="EMBL/GenBank/DDBJ databases">
        <title>Deep-cultivation of Planctomycetes and their phenomic and genomic characterization uncovers novel biology.</title>
        <authorList>
            <person name="Wiegand S."/>
            <person name="Jogler M."/>
            <person name="Boedeker C."/>
            <person name="Pinto D."/>
            <person name="Vollmers J."/>
            <person name="Rivas-Marin E."/>
            <person name="Kohn T."/>
            <person name="Peeters S.H."/>
            <person name="Heuer A."/>
            <person name="Rast P."/>
            <person name="Oberbeckmann S."/>
            <person name="Bunk B."/>
            <person name="Jeske O."/>
            <person name="Meyerdierks A."/>
            <person name="Storesund J.E."/>
            <person name="Kallscheuer N."/>
            <person name="Luecker S."/>
            <person name="Lage O.M."/>
            <person name="Pohl T."/>
            <person name="Merkel B.J."/>
            <person name="Hornburger P."/>
            <person name="Mueller R.-W."/>
            <person name="Bruemmer F."/>
            <person name="Labrenz M."/>
            <person name="Spormann A.M."/>
            <person name="Op den Camp H."/>
            <person name="Overmann J."/>
            <person name="Amann R."/>
            <person name="Jetten M.S.M."/>
            <person name="Mascher T."/>
            <person name="Medema M.H."/>
            <person name="Devos D.P."/>
            <person name="Kaster A.-K."/>
            <person name="Ovreas L."/>
            <person name="Rohde M."/>
            <person name="Galperin M.Y."/>
            <person name="Jogler C."/>
        </authorList>
    </citation>
    <scope>NUCLEOTIDE SEQUENCE [LARGE SCALE GENOMIC DNA]</scope>
    <source>
        <strain evidence="18 19">KS4</strain>
    </source>
</reference>
<evidence type="ECO:0000256" key="16">
    <source>
        <dbReference type="PIRSR" id="PIRSR006769-3"/>
    </source>
</evidence>
<dbReference type="InterPro" id="IPR004794">
    <property type="entry name" value="Eubact_RibD"/>
</dbReference>
<dbReference type="GO" id="GO:0008270">
    <property type="term" value="F:zinc ion binding"/>
    <property type="evidence" value="ECO:0007669"/>
    <property type="project" value="InterPro"/>
</dbReference>
<feature type="binding site" evidence="16">
    <location>
        <position position="92"/>
    </location>
    <ligand>
        <name>Zn(2+)</name>
        <dbReference type="ChEBI" id="CHEBI:29105"/>
        <note>catalytic</note>
    </ligand>
</feature>
<dbReference type="InterPro" id="IPR024072">
    <property type="entry name" value="DHFR-like_dom_sf"/>
</dbReference>
<evidence type="ECO:0000256" key="6">
    <source>
        <dbReference type="ARBA" id="ARBA00022619"/>
    </source>
</evidence>
<dbReference type="SUPFAM" id="SSF53597">
    <property type="entry name" value="Dihydrofolate reductase-like"/>
    <property type="match status" value="1"/>
</dbReference>
<name>A0A517YZ24_9BACT</name>
<keyword evidence="8 13" id="KW-0378">Hydrolase</keyword>
<dbReference type="RefSeq" id="WP_145080877.1">
    <property type="nucleotide sequence ID" value="NZ_CP036425.1"/>
</dbReference>
<feature type="binding site" evidence="15">
    <location>
        <position position="176"/>
    </location>
    <ligand>
        <name>substrate</name>
    </ligand>
</feature>
<evidence type="ECO:0000256" key="2">
    <source>
        <dbReference type="ARBA" id="ARBA00004882"/>
    </source>
</evidence>
<evidence type="ECO:0000256" key="7">
    <source>
        <dbReference type="ARBA" id="ARBA00022723"/>
    </source>
</evidence>
<evidence type="ECO:0000256" key="15">
    <source>
        <dbReference type="PIRSR" id="PIRSR006769-2"/>
    </source>
</evidence>
<dbReference type="AlphaFoldDB" id="A0A517YZ24"/>
<keyword evidence="12" id="KW-0511">Multifunctional enzyme</keyword>
<dbReference type="InterPro" id="IPR002125">
    <property type="entry name" value="CMP_dCMP_dom"/>
</dbReference>
<dbReference type="PANTHER" id="PTHR38011">
    <property type="entry name" value="DIHYDROFOLATE REDUCTASE FAMILY PROTEIN (AFU_ORTHOLOGUE AFUA_8G06820)"/>
    <property type="match status" value="1"/>
</dbReference>
<feature type="binding site" evidence="15">
    <location>
        <begin position="308"/>
        <end position="314"/>
    </location>
    <ligand>
        <name>NADP(+)</name>
        <dbReference type="ChEBI" id="CHEBI:58349"/>
    </ligand>
</feature>
<dbReference type="PANTHER" id="PTHR38011:SF7">
    <property type="entry name" value="2,5-DIAMINO-6-RIBOSYLAMINO-4(3H)-PYRIMIDINONE 5'-PHOSPHATE REDUCTASE"/>
    <property type="match status" value="1"/>
</dbReference>
<evidence type="ECO:0000256" key="9">
    <source>
        <dbReference type="ARBA" id="ARBA00022833"/>
    </source>
</evidence>
<keyword evidence="7 13" id="KW-0479">Metal-binding</keyword>
<dbReference type="InterPro" id="IPR050765">
    <property type="entry name" value="Riboflavin_Biosynth_HTPR"/>
</dbReference>
<dbReference type="Pfam" id="PF01872">
    <property type="entry name" value="RibD_C"/>
    <property type="match status" value="1"/>
</dbReference>
<dbReference type="InterPro" id="IPR016193">
    <property type="entry name" value="Cytidine_deaminase-like"/>
</dbReference>
<feature type="binding site" evidence="15">
    <location>
        <position position="192"/>
    </location>
    <ligand>
        <name>substrate</name>
    </ligand>
</feature>
<comment type="similarity">
    <text evidence="5 13">In the C-terminal section; belongs to the HTP reductase family.</text>
</comment>
<dbReference type="KEGG" id="pcor:KS4_35580"/>
<feature type="domain" description="CMP/dCMP-type deaminase" evidence="17">
    <location>
        <begin position="6"/>
        <end position="131"/>
    </location>
</feature>
<feature type="binding site" evidence="15">
    <location>
        <position position="178"/>
    </location>
    <ligand>
        <name>NADP(+)</name>
        <dbReference type="ChEBI" id="CHEBI:58349"/>
    </ligand>
</feature>
<dbReference type="GO" id="GO:0008703">
    <property type="term" value="F:5-amino-6-(5-phosphoribosylamino)uracil reductase activity"/>
    <property type="evidence" value="ECO:0007669"/>
    <property type="project" value="UniProtKB-EC"/>
</dbReference>
<dbReference type="PROSITE" id="PS00903">
    <property type="entry name" value="CYT_DCMP_DEAMINASES_1"/>
    <property type="match status" value="1"/>
</dbReference>
<evidence type="ECO:0000256" key="8">
    <source>
        <dbReference type="ARBA" id="ARBA00022801"/>
    </source>
</evidence>
<gene>
    <name evidence="18" type="primary">ribD</name>
    <name evidence="18" type="ORF">KS4_35580</name>
</gene>
<protein>
    <recommendedName>
        <fullName evidence="13">Riboflavin biosynthesis protein RibD</fullName>
    </recommendedName>
    <domain>
        <recommendedName>
            <fullName evidence="13">Diaminohydroxyphosphoribosylaminopyrimidine deaminase</fullName>
            <shortName evidence="13">DRAP deaminase</shortName>
            <ecNumber evidence="13">3.5.4.26</ecNumber>
        </recommendedName>
        <alternativeName>
            <fullName evidence="13">Riboflavin-specific deaminase</fullName>
        </alternativeName>
    </domain>
    <domain>
        <recommendedName>
            <fullName evidence="13">5-amino-6-(5-phosphoribosylamino)uracil reductase</fullName>
            <ecNumber evidence="13">1.1.1.193</ecNumber>
        </recommendedName>
        <alternativeName>
            <fullName evidence="13">HTP reductase</fullName>
        </alternativeName>
    </domain>
</protein>
<evidence type="ECO:0000256" key="10">
    <source>
        <dbReference type="ARBA" id="ARBA00022857"/>
    </source>
</evidence>
<dbReference type="PIRSF" id="PIRSF006769">
    <property type="entry name" value="RibD"/>
    <property type="match status" value="1"/>
</dbReference>
<comment type="catalytic activity">
    <reaction evidence="13">
        <text>5-amino-6-(5-phospho-D-ribitylamino)uracil + NADP(+) = 5-amino-6-(5-phospho-D-ribosylamino)uracil + NADPH + H(+)</text>
        <dbReference type="Rhea" id="RHEA:17845"/>
        <dbReference type="ChEBI" id="CHEBI:15378"/>
        <dbReference type="ChEBI" id="CHEBI:57783"/>
        <dbReference type="ChEBI" id="CHEBI:58349"/>
        <dbReference type="ChEBI" id="CHEBI:58421"/>
        <dbReference type="ChEBI" id="CHEBI:58453"/>
        <dbReference type="EC" id="1.1.1.193"/>
    </reaction>
</comment>
<keyword evidence="9 13" id="KW-0862">Zinc</keyword>
<feature type="binding site" evidence="16">
    <location>
        <position position="83"/>
    </location>
    <ligand>
        <name>Zn(2+)</name>
        <dbReference type="ChEBI" id="CHEBI:29105"/>
        <note>catalytic</note>
    </ligand>
</feature>
<feature type="binding site" evidence="15">
    <location>
        <position position="306"/>
    </location>
    <ligand>
        <name>substrate</name>
    </ligand>
</feature>
<feature type="active site" description="Proton donor" evidence="14">
    <location>
        <position position="57"/>
    </location>
</feature>
<dbReference type="CDD" id="cd01284">
    <property type="entry name" value="Riboflavin_deaminase-reductase"/>
    <property type="match status" value="1"/>
</dbReference>
<dbReference type="InterPro" id="IPR016192">
    <property type="entry name" value="APOBEC/CMP_deaminase_Zn-bd"/>
</dbReference>
<dbReference type="OrthoDB" id="9800865at2"/>
<evidence type="ECO:0000256" key="14">
    <source>
        <dbReference type="PIRSR" id="PIRSR006769-1"/>
    </source>
</evidence>
<organism evidence="18 19">
    <name type="scientific">Poriferisphaera corsica</name>
    <dbReference type="NCBI Taxonomy" id="2528020"/>
    <lineage>
        <taxon>Bacteria</taxon>
        <taxon>Pseudomonadati</taxon>
        <taxon>Planctomycetota</taxon>
        <taxon>Phycisphaerae</taxon>
        <taxon>Phycisphaerales</taxon>
        <taxon>Phycisphaeraceae</taxon>
        <taxon>Poriferisphaera</taxon>
    </lineage>
</organism>
<comment type="pathway">
    <text evidence="2 13">Cofactor biosynthesis; riboflavin biosynthesis; 5-amino-6-(D-ribitylamino)uracil from GTP: step 2/4.</text>
</comment>
<dbReference type="UniPathway" id="UPA00275">
    <property type="reaction ID" value="UER00401"/>
</dbReference>
<evidence type="ECO:0000313" key="19">
    <source>
        <dbReference type="Proteomes" id="UP000317369"/>
    </source>
</evidence>
<dbReference type="FunFam" id="3.40.140.10:FF:000025">
    <property type="entry name" value="Riboflavin biosynthesis protein RibD"/>
    <property type="match status" value="1"/>
</dbReference>
<evidence type="ECO:0000256" key="4">
    <source>
        <dbReference type="ARBA" id="ARBA00005259"/>
    </source>
</evidence>
<feature type="binding site" evidence="15">
    <location>
        <position position="204"/>
    </location>
    <ligand>
        <name>NADP(+)</name>
        <dbReference type="ChEBI" id="CHEBI:58349"/>
    </ligand>
</feature>
<dbReference type="PROSITE" id="PS51747">
    <property type="entry name" value="CYT_DCMP_DEAMINASES_2"/>
    <property type="match status" value="1"/>
</dbReference>
<dbReference type="NCBIfam" id="TIGR00227">
    <property type="entry name" value="ribD_Cterm"/>
    <property type="match status" value="1"/>
</dbReference>
<comment type="similarity">
    <text evidence="4 13">In the N-terminal section; belongs to the cytidine and deoxycytidylate deaminase family.</text>
</comment>
<evidence type="ECO:0000256" key="11">
    <source>
        <dbReference type="ARBA" id="ARBA00023002"/>
    </source>
</evidence>
<evidence type="ECO:0000256" key="5">
    <source>
        <dbReference type="ARBA" id="ARBA00007417"/>
    </source>
</evidence>
<evidence type="ECO:0000313" key="18">
    <source>
        <dbReference type="EMBL" id="QDU35475.1"/>
    </source>
</evidence>
<dbReference type="GO" id="GO:0008835">
    <property type="term" value="F:diaminohydroxyphosphoribosylaminopyrimidine deaminase activity"/>
    <property type="evidence" value="ECO:0007669"/>
    <property type="project" value="UniProtKB-EC"/>
</dbReference>
<evidence type="ECO:0000256" key="12">
    <source>
        <dbReference type="ARBA" id="ARBA00023268"/>
    </source>
</evidence>
<keyword evidence="11 13" id="KW-0560">Oxidoreductase</keyword>
<feature type="binding site" evidence="15">
    <location>
        <position position="215"/>
    </location>
    <ligand>
        <name>substrate</name>
    </ligand>
</feature>
<dbReference type="Proteomes" id="UP000317369">
    <property type="component" value="Chromosome"/>
</dbReference>
<accession>A0A517YZ24</accession>
<evidence type="ECO:0000256" key="3">
    <source>
        <dbReference type="ARBA" id="ARBA00004910"/>
    </source>
</evidence>
<dbReference type="EC" id="1.1.1.193" evidence="13"/>
<feature type="binding site" evidence="15">
    <location>
        <position position="212"/>
    </location>
    <ligand>
        <name>substrate</name>
    </ligand>
</feature>
<dbReference type="Gene3D" id="3.40.430.10">
    <property type="entry name" value="Dihydrofolate Reductase, subunit A"/>
    <property type="match status" value="1"/>
</dbReference>
<evidence type="ECO:0000256" key="1">
    <source>
        <dbReference type="ARBA" id="ARBA00002151"/>
    </source>
</evidence>
<evidence type="ECO:0000256" key="13">
    <source>
        <dbReference type="PIRNR" id="PIRNR006769"/>
    </source>
</evidence>
<dbReference type="GO" id="GO:0009231">
    <property type="term" value="P:riboflavin biosynthetic process"/>
    <property type="evidence" value="ECO:0007669"/>
    <property type="project" value="UniProtKB-UniPathway"/>
</dbReference>
<dbReference type="Pfam" id="PF00383">
    <property type="entry name" value="dCMP_cyt_deam_1"/>
    <property type="match status" value="1"/>
</dbReference>
<comment type="cofactor">
    <cofactor evidence="13 16">
        <name>Zn(2+)</name>
        <dbReference type="ChEBI" id="CHEBI:29105"/>
    </cofactor>
    <text evidence="13 16">Binds 1 zinc ion.</text>
</comment>
<dbReference type="NCBIfam" id="TIGR00326">
    <property type="entry name" value="eubact_ribD"/>
    <property type="match status" value="1"/>
</dbReference>
<comment type="catalytic activity">
    <reaction evidence="13">
        <text>2,5-diamino-6-hydroxy-4-(5-phosphoribosylamino)-pyrimidine + H2O + H(+) = 5-amino-6-(5-phospho-D-ribosylamino)uracil + NH4(+)</text>
        <dbReference type="Rhea" id="RHEA:21868"/>
        <dbReference type="ChEBI" id="CHEBI:15377"/>
        <dbReference type="ChEBI" id="CHEBI:15378"/>
        <dbReference type="ChEBI" id="CHEBI:28938"/>
        <dbReference type="ChEBI" id="CHEBI:58453"/>
        <dbReference type="ChEBI" id="CHEBI:58614"/>
        <dbReference type="EC" id="3.5.4.26"/>
    </reaction>
</comment>
<dbReference type="InterPro" id="IPR011549">
    <property type="entry name" value="RibD_C"/>
</dbReference>
<dbReference type="GO" id="GO:0050661">
    <property type="term" value="F:NADP binding"/>
    <property type="evidence" value="ECO:0007669"/>
    <property type="project" value="InterPro"/>
</dbReference>
<dbReference type="Gene3D" id="3.40.140.10">
    <property type="entry name" value="Cytidine Deaminase, domain 2"/>
    <property type="match status" value="1"/>
</dbReference>
<keyword evidence="6 13" id="KW-0686">Riboflavin biosynthesis</keyword>
<dbReference type="InterPro" id="IPR002734">
    <property type="entry name" value="RibDG_C"/>
</dbReference>
<dbReference type="EMBL" id="CP036425">
    <property type="protein sequence ID" value="QDU35475.1"/>
    <property type="molecule type" value="Genomic_DNA"/>
</dbReference>
<feature type="binding site" evidence="16">
    <location>
        <position position="55"/>
    </location>
    <ligand>
        <name>Zn(2+)</name>
        <dbReference type="ChEBI" id="CHEBI:29105"/>
        <note>catalytic</note>
    </ligand>
</feature>
<comment type="function">
    <text evidence="1 13">Converts 2,5-diamino-6-(ribosylamino)-4(3h)-pyrimidinone 5'-phosphate into 5-amino-6-(ribosylamino)-2,4(1h,3h)-pyrimidinedione 5'-phosphate.</text>
</comment>
<dbReference type="SUPFAM" id="SSF53927">
    <property type="entry name" value="Cytidine deaminase-like"/>
    <property type="match status" value="1"/>
</dbReference>
<dbReference type="EC" id="3.5.4.26" evidence="13"/>
<comment type="pathway">
    <text evidence="3 13">Cofactor biosynthesis; riboflavin biosynthesis; 5-amino-6-(D-ribitylamino)uracil from GTP: step 3/4.</text>
</comment>
<keyword evidence="10 13" id="KW-0521">NADP</keyword>